<dbReference type="Pfam" id="PF00069">
    <property type="entry name" value="Pkinase"/>
    <property type="match status" value="1"/>
</dbReference>
<feature type="non-terminal residue" evidence="2">
    <location>
        <position position="267"/>
    </location>
</feature>
<evidence type="ECO:0000313" key="3">
    <source>
        <dbReference type="EnsemblProtists" id="EKX44294"/>
    </source>
</evidence>
<dbReference type="Proteomes" id="UP000011087">
    <property type="component" value="Unassembled WGS sequence"/>
</dbReference>
<dbReference type="HOGENOM" id="CLU_000288_7_35_1"/>
<organism evidence="2">
    <name type="scientific">Guillardia theta (strain CCMP2712)</name>
    <name type="common">Cryptophyte</name>
    <dbReference type="NCBI Taxonomy" id="905079"/>
    <lineage>
        <taxon>Eukaryota</taxon>
        <taxon>Cryptophyceae</taxon>
        <taxon>Pyrenomonadales</taxon>
        <taxon>Geminigeraceae</taxon>
        <taxon>Guillardia</taxon>
    </lineage>
</organism>
<dbReference type="GO" id="GO:0004674">
    <property type="term" value="F:protein serine/threonine kinase activity"/>
    <property type="evidence" value="ECO:0007669"/>
    <property type="project" value="TreeGrafter"/>
</dbReference>
<dbReference type="AlphaFoldDB" id="L1J883"/>
<dbReference type="OMA" id="DNKDVFT"/>
<name>L1J883_GUITC</name>
<dbReference type="EnsemblProtists" id="EKX44294">
    <property type="protein sequence ID" value="EKX44294"/>
    <property type="gene ID" value="GUITHDRAFT_72411"/>
</dbReference>
<dbReference type="PaxDb" id="55529-EKX44294"/>
<sequence length="267" mass="29716">MGQGDGGVIYMAKWRGLDVVAKMLRSEEEADGNISREVARNDLLNEICVLSHLRHPCLVMFLGAVLSGDSILILNEYMPGGNLEEFFLIRQRAQGYPWCPPMEKVLQLGIELGRALGFLHNCNPPVIHRDLKPANLLLSSSGKLKVCDFGLSRVKNGFRHGRYRMTGKTGSLRYMAPEVFQQDPSYDERVDIYSFAMILHFICNGVRPLPGLSGQTVALRAARDGARPPLDAILSQRGAPLAELIRRSWSTAPSDRPTALEMLQELE</sequence>
<dbReference type="PANTHER" id="PTHR44329">
    <property type="entry name" value="SERINE/THREONINE-PROTEIN KINASE TNNI3K-RELATED"/>
    <property type="match status" value="1"/>
</dbReference>
<dbReference type="InterPro" id="IPR008271">
    <property type="entry name" value="Ser/Thr_kinase_AS"/>
</dbReference>
<gene>
    <name evidence="2" type="ORF">GUITHDRAFT_72411</name>
</gene>
<dbReference type="KEGG" id="gtt:GUITHDRAFT_72411"/>
<reference evidence="4" key="2">
    <citation type="submission" date="2012-11" db="EMBL/GenBank/DDBJ databases">
        <authorList>
            <person name="Kuo A."/>
            <person name="Curtis B.A."/>
            <person name="Tanifuji G."/>
            <person name="Burki F."/>
            <person name="Gruber A."/>
            <person name="Irimia M."/>
            <person name="Maruyama S."/>
            <person name="Arias M.C."/>
            <person name="Ball S.G."/>
            <person name="Gile G.H."/>
            <person name="Hirakawa Y."/>
            <person name="Hopkins J.F."/>
            <person name="Rensing S.A."/>
            <person name="Schmutz J."/>
            <person name="Symeonidi A."/>
            <person name="Elias M."/>
            <person name="Eveleigh R.J."/>
            <person name="Herman E.K."/>
            <person name="Klute M.J."/>
            <person name="Nakayama T."/>
            <person name="Obornik M."/>
            <person name="Reyes-Prieto A."/>
            <person name="Armbrust E.V."/>
            <person name="Aves S.J."/>
            <person name="Beiko R.G."/>
            <person name="Coutinho P."/>
            <person name="Dacks J.B."/>
            <person name="Durnford D.G."/>
            <person name="Fast N.M."/>
            <person name="Green B.R."/>
            <person name="Grisdale C."/>
            <person name="Hempe F."/>
            <person name="Henrissat B."/>
            <person name="Hoppner M.P."/>
            <person name="Ishida K.-I."/>
            <person name="Kim E."/>
            <person name="Koreny L."/>
            <person name="Kroth P.G."/>
            <person name="Liu Y."/>
            <person name="Malik S.-B."/>
            <person name="Maier U.G."/>
            <person name="McRose D."/>
            <person name="Mock T."/>
            <person name="Neilson J.A."/>
            <person name="Onodera N.T."/>
            <person name="Poole A.M."/>
            <person name="Pritham E.J."/>
            <person name="Richards T.A."/>
            <person name="Rocap G."/>
            <person name="Roy S.W."/>
            <person name="Sarai C."/>
            <person name="Schaack S."/>
            <person name="Shirato S."/>
            <person name="Slamovits C.H."/>
            <person name="Spencer D.F."/>
            <person name="Suzuki S."/>
            <person name="Worden A.Z."/>
            <person name="Zauner S."/>
            <person name="Barry K."/>
            <person name="Bell C."/>
            <person name="Bharti A.K."/>
            <person name="Crow J.A."/>
            <person name="Grimwood J."/>
            <person name="Kramer R."/>
            <person name="Lindquist E."/>
            <person name="Lucas S."/>
            <person name="Salamov A."/>
            <person name="McFadden G.I."/>
            <person name="Lane C.E."/>
            <person name="Keeling P.J."/>
            <person name="Gray M.W."/>
            <person name="Grigoriev I.V."/>
            <person name="Archibald J.M."/>
        </authorList>
    </citation>
    <scope>NUCLEOTIDE SEQUENCE</scope>
    <source>
        <strain evidence="4">CCMP2712</strain>
    </source>
</reference>
<dbReference type="InterPro" id="IPR011009">
    <property type="entry name" value="Kinase-like_dom_sf"/>
</dbReference>
<dbReference type="InterPro" id="IPR000719">
    <property type="entry name" value="Prot_kinase_dom"/>
</dbReference>
<dbReference type="GO" id="GO:0005524">
    <property type="term" value="F:ATP binding"/>
    <property type="evidence" value="ECO:0007669"/>
    <property type="project" value="InterPro"/>
</dbReference>
<dbReference type="PROSITE" id="PS00108">
    <property type="entry name" value="PROTEIN_KINASE_ST"/>
    <property type="match status" value="1"/>
</dbReference>
<dbReference type="RefSeq" id="XP_005831274.1">
    <property type="nucleotide sequence ID" value="XM_005831217.1"/>
</dbReference>
<dbReference type="SUPFAM" id="SSF56112">
    <property type="entry name" value="Protein kinase-like (PK-like)"/>
    <property type="match status" value="1"/>
</dbReference>
<dbReference type="GeneID" id="17300898"/>
<evidence type="ECO:0000313" key="2">
    <source>
        <dbReference type="EMBL" id="EKX44294.1"/>
    </source>
</evidence>
<dbReference type="PROSITE" id="PS50011">
    <property type="entry name" value="PROTEIN_KINASE_DOM"/>
    <property type="match status" value="1"/>
</dbReference>
<evidence type="ECO:0000259" key="1">
    <source>
        <dbReference type="PROSITE" id="PS50011"/>
    </source>
</evidence>
<reference evidence="3" key="3">
    <citation type="submission" date="2016-03" db="UniProtKB">
        <authorList>
            <consortium name="EnsemblProtists"/>
        </authorList>
    </citation>
    <scope>IDENTIFICATION</scope>
</reference>
<dbReference type="OrthoDB" id="4062651at2759"/>
<dbReference type="Gene3D" id="1.10.510.10">
    <property type="entry name" value="Transferase(Phosphotransferase) domain 1"/>
    <property type="match status" value="1"/>
</dbReference>
<dbReference type="InterPro" id="IPR051681">
    <property type="entry name" value="Ser/Thr_Kinases-Pseudokinases"/>
</dbReference>
<dbReference type="PANTHER" id="PTHR44329:SF140">
    <property type="entry name" value="INACTIVE PROTEIN TYROSINE KINASE PTKL"/>
    <property type="match status" value="1"/>
</dbReference>
<evidence type="ECO:0000313" key="4">
    <source>
        <dbReference type="Proteomes" id="UP000011087"/>
    </source>
</evidence>
<dbReference type="STRING" id="905079.L1J883"/>
<dbReference type="eggNOG" id="KOG0192">
    <property type="taxonomic scope" value="Eukaryota"/>
</dbReference>
<reference evidence="2 4" key="1">
    <citation type="journal article" date="2012" name="Nature">
        <title>Algal genomes reveal evolutionary mosaicism and the fate of nucleomorphs.</title>
        <authorList>
            <consortium name="DOE Joint Genome Institute"/>
            <person name="Curtis B.A."/>
            <person name="Tanifuji G."/>
            <person name="Burki F."/>
            <person name="Gruber A."/>
            <person name="Irimia M."/>
            <person name="Maruyama S."/>
            <person name="Arias M.C."/>
            <person name="Ball S.G."/>
            <person name="Gile G.H."/>
            <person name="Hirakawa Y."/>
            <person name="Hopkins J.F."/>
            <person name="Kuo A."/>
            <person name="Rensing S.A."/>
            <person name="Schmutz J."/>
            <person name="Symeonidi A."/>
            <person name="Elias M."/>
            <person name="Eveleigh R.J."/>
            <person name="Herman E.K."/>
            <person name="Klute M.J."/>
            <person name="Nakayama T."/>
            <person name="Obornik M."/>
            <person name="Reyes-Prieto A."/>
            <person name="Armbrust E.V."/>
            <person name="Aves S.J."/>
            <person name="Beiko R.G."/>
            <person name="Coutinho P."/>
            <person name="Dacks J.B."/>
            <person name="Durnford D.G."/>
            <person name="Fast N.M."/>
            <person name="Green B.R."/>
            <person name="Grisdale C.J."/>
            <person name="Hempel F."/>
            <person name="Henrissat B."/>
            <person name="Hoppner M.P."/>
            <person name="Ishida K."/>
            <person name="Kim E."/>
            <person name="Koreny L."/>
            <person name="Kroth P.G."/>
            <person name="Liu Y."/>
            <person name="Malik S.B."/>
            <person name="Maier U.G."/>
            <person name="McRose D."/>
            <person name="Mock T."/>
            <person name="Neilson J.A."/>
            <person name="Onodera N.T."/>
            <person name="Poole A.M."/>
            <person name="Pritham E.J."/>
            <person name="Richards T.A."/>
            <person name="Rocap G."/>
            <person name="Roy S.W."/>
            <person name="Sarai C."/>
            <person name="Schaack S."/>
            <person name="Shirato S."/>
            <person name="Slamovits C.H."/>
            <person name="Spencer D.F."/>
            <person name="Suzuki S."/>
            <person name="Worden A.Z."/>
            <person name="Zauner S."/>
            <person name="Barry K."/>
            <person name="Bell C."/>
            <person name="Bharti A.K."/>
            <person name="Crow J.A."/>
            <person name="Grimwood J."/>
            <person name="Kramer R."/>
            <person name="Lindquist E."/>
            <person name="Lucas S."/>
            <person name="Salamov A."/>
            <person name="McFadden G.I."/>
            <person name="Lane C.E."/>
            <person name="Keeling P.J."/>
            <person name="Gray M.W."/>
            <person name="Grigoriev I.V."/>
            <person name="Archibald J.M."/>
        </authorList>
    </citation>
    <scope>NUCLEOTIDE SEQUENCE</scope>
    <source>
        <strain evidence="2 4">CCMP2712</strain>
    </source>
</reference>
<dbReference type="EMBL" id="JH993005">
    <property type="protein sequence ID" value="EKX44294.1"/>
    <property type="molecule type" value="Genomic_DNA"/>
</dbReference>
<proteinExistence type="predicted"/>
<dbReference type="SMART" id="SM00220">
    <property type="entry name" value="S_TKc"/>
    <property type="match status" value="1"/>
</dbReference>
<dbReference type="PIRSF" id="PIRSF000654">
    <property type="entry name" value="Integrin-linked_kinase"/>
    <property type="match status" value="1"/>
</dbReference>
<feature type="domain" description="Protein kinase" evidence="1">
    <location>
        <begin position="1"/>
        <end position="267"/>
    </location>
</feature>
<accession>L1J883</accession>
<keyword evidence="4" id="KW-1185">Reference proteome</keyword>
<protein>
    <recommendedName>
        <fullName evidence="1">Protein kinase domain-containing protein</fullName>
    </recommendedName>
</protein>